<evidence type="ECO:0000259" key="7">
    <source>
        <dbReference type="PROSITE" id="PS51795"/>
    </source>
</evidence>
<feature type="domain" description="FLZ-type" evidence="7">
    <location>
        <begin position="87"/>
        <end position="131"/>
    </location>
</feature>
<evidence type="ECO:0000256" key="2">
    <source>
        <dbReference type="ARBA" id="ARBA00009374"/>
    </source>
</evidence>
<keyword evidence="4" id="KW-0479">Metal-binding</keyword>
<organism evidence="8 9">
    <name type="scientific">Ilex paraguariensis</name>
    <name type="common">yerba mate</name>
    <dbReference type="NCBI Taxonomy" id="185542"/>
    <lineage>
        <taxon>Eukaryota</taxon>
        <taxon>Viridiplantae</taxon>
        <taxon>Streptophyta</taxon>
        <taxon>Embryophyta</taxon>
        <taxon>Tracheophyta</taxon>
        <taxon>Spermatophyta</taxon>
        <taxon>Magnoliopsida</taxon>
        <taxon>eudicotyledons</taxon>
        <taxon>Gunneridae</taxon>
        <taxon>Pentapetalae</taxon>
        <taxon>asterids</taxon>
        <taxon>campanulids</taxon>
        <taxon>Aquifoliales</taxon>
        <taxon>Aquifoliaceae</taxon>
        <taxon>Ilex</taxon>
    </lineage>
</organism>
<reference evidence="8 9" key="1">
    <citation type="submission" date="2024-02" db="EMBL/GenBank/DDBJ databases">
        <authorList>
            <person name="Vignale AGUSTIN F."/>
            <person name="Sosa J E."/>
            <person name="Modenutti C."/>
        </authorList>
    </citation>
    <scope>NUCLEOTIDE SEQUENCE [LARGE SCALE GENOMIC DNA]</scope>
</reference>
<dbReference type="GO" id="GO:0005737">
    <property type="term" value="C:cytoplasm"/>
    <property type="evidence" value="ECO:0007669"/>
    <property type="project" value="UniProtKB-SubCell"/>
</dbReference>
<evidence type="ECO:0000313" key="8">
    <source>
        <dbReference type="EMBL" id="CAK9151103.1"/>
    </source>
</evidence>
<dbReference type="PANTHER" id="PTHR33059:SF81">
    <property type="entry name" value="FLZ-TYPE DOMAIN-CONTAINING PROTEIN"/>
    <property type="match status" value="1"/>
</dbReference>
<keyword evidence="3" id="KW-0963">Cytoplasm</keyword>
<dbReference type="InterPro" id="IPR007650">
    <property type="entry name" value="Zf-FLZ_dom"/>
</dbReference>
<accession>A0ABC8S2E5</accession>
<keyword evidence="5" id="KW-0863">Zinc-finger</keyword>
<keyword evidence="9" id="KW-1185">Reference proteome</keyword>
<proteinExistence type="inferred from homology"/>
<evidence type="ECO:0000256" key="1">
    <source>
        <dbReference type="ARBA" id="ARBA00004496"/>
    </source>
</evidence>
<evidence type="ECO:0000256" key="6">
    <source>
        <dbReference type="PROSITE-ProRule" id="PRU01131"/>
    </source>
</evidence>
<comment type="caution">
    <text evidence="8">The sequence shown here is derived from an EMBL/GenBank/DDBJ whole genome shotgun (WGS) entry which is preliminary data.</text>
</comment>
<dbReference type="EMBL" id="CAUOFW020002092">
    <property type="protein sequence ID" value="CAK9151103.1"/>
    <property type="molecule type" value="Genomic_DNA"/>
</dbReference>
<dbReference type="PANTHER" id="PTHR33059">
    <property type="entry name" value="FCS-LIKE ZINC FINGER 5"/>
    <property type="match status" value="1"/>
</dbReference>
<evidence type="ECO:0000256" key="5">
    <source>
        <dbReference type="ARBA" id="ARBA00022771"/>
    </source>
</evidence>
<feature type="zinc finger region" description="FLZ-type" evidence="6">
    <location>
        <begin position="87"/>
        <end position="131"/>
    </location>
</feature>
<evidence type="ECO:0000256" key="4">
    <source>
        <dbReference type="ARBA" id="ARBA00022723"/>
    </source>
</evidence>
<dbReference type="Proteomes" id="UP001642360">
    <property type="component" value="Unassembled WGS sequence"/>
</dbReference>
<comment type="similarity">
    <text evidence="2">Belongs to the FLZ family.</text>
</comment>
<keyword evidence="5" id="KW-0862">Zinc</keyword>
<sequence>MPVKRSGIGRSSSFSESNLLDHVSLPIESWEMRTAPPSASVKPPNNPNKVLKTSVVEKVDQSRPKILTLSSPVQESVDQTDTEMVGGFLKNCYYCKKKILEDAEVFMYGYLRAFCTAECRDMQIALEKAAEEQSANRMMVEGHSAIWQKETGPRNKVAWGPVHKVP</sequence>
<name>A0ABC8S2E5_9AQUA</name>
<comment type="subcellular location">
    <subcellularLocation>
        <location evidence="1">Cytoplasm</location>
    </subcellularLocation>
</comment>
<evidence type="ECO:0000313" key="9">
    <source>
        <dbReference type="Proteomes" id="UP001642360"/>
    </source>
</evidence>
<dbReference type="AlphaFoldDB" id="A0ABC8S2E5"/>
<evidence type="ECO:0000256" key="3">
    <source>
        <dbReference type="ARBA" id="ARBA00022490"/>
    </source>
</evidence>
<protein>
    <recommendedName>
        <fullName evidence="7">FLZ-type domain-containing protein</fullName>
    </recommendedName>
</protein>
<gene>
    <name evidence="8" type="ORF">ILEXP_LOCUS19257</name>
</gene>
<dbReference type="GO" id="GO:0008270">
    <property type="term" value="F:zinc ion binding"/>
    <property type="evidence" value="ECO:0007669"/>
    <property type="project" value="UniProtKB-KW"/>
</dbReference>
<dbReference type="Pfam" id="PF04570">
    <property type="entry name" value="zf-FLZ"/>
    <property type="match status" value="1"/>
</dbReference>
<dbReference type="PROSITE" id="PS51795">
    <property type="entry name" value="ZF_FLZ"/>
    <property type="match status" value="1"/>
</dbReference>